<evidence type="ECO:0000313" key="1">
    <source>
        <dbReference type="EMBL" id="QKE28926.1"/>
    </source>
</evidence>
<sequence>MFKNLILLGCVTFLFNGCFGEKKEEKWTAFIYPDKQDTKKNIKSPITFNSLEECKNVSILEIRNQNLENIAFFKCGLNCTYHEGMKLEVCEKMLSSTDK</sequence>
<keyword evidence="2" id="KW-1185">Reference proteome</keyword>
<dbReference type="EMBL" id="CP042652">
    <property type="protein sequence ID" value="QKE28926.1"/>
    <property type="molecule type" value="Genomic_DNA"/>
</dbReference>
<accession>A0A6M8EHS8</accession>
<name>A0A6M8EHS8_9BACT</name>
<protein>
    <submittedName>
        <fullName evidence="1">Uncharacterized protein</fullName>
    </submittedName>
</protein>
<dbReference type="AlphaFoldDB" id="A0A6M8EHS8"/>
<gene>
    <name evidence="1" type="ORF">AACT_1775</name>
</gene>
<dbReference type="Proteomes" id="UP000503483">
    <property type="component" value="Chromosome"/>
</dbReference>
<proteinExistence type="predicted"/>
<dbReference type="KEGG" id="paco:AACT_1775"/>
<reference evidence="1 2" key="1">
    <citation type="submission" date="2019-08" db="EMBL/GenBank/DDBJ databases">
        <title>Complete genome sequence of Arcobacter acticola.</title>
        <authorList>
            <person name="Miller W."/>
        </authorList>
    </citation>
    <scope>NUCLEOTIDE SEQUENCE [LARGE SCALE GENOMIC DNA]</scope>
    <source>
        <strain evidence="1 2">KCTC 52212</strain>
    </source>
</reference>
<organism evidence="1 2">
    <name type="scientific">Arcobacter acticola</name>
    <dbReference type="NCBI Taxonomy" id="1849015"/>
    <lineage>
        <taxon>Bacteria</taxon>
        <taxon>Pseudomonadati</taxon>
        <taxon>Campylobacterota</taxon>
        <taxon>Epsilonproteobacteria</taxon>
        <taxon>Campylobacterales</taxon>
        <taxon>Arcobacteraceae</taxon>
        <taxon>Arcobacter</taxon>
    </lineage>
</organism>
<evidence type="ECO:0000313" key="2">
    <source>
        <dbReference type="Proteomes" id="UP000503483"/>
    </source>
</evidence>
<dbReference type="RefSeq" id="WP_172126483.1">
    <property type="nucleotide sequence ID" value="NZ_CP042652.1"/>
</dbReference>